<dbReference type="EMBL" id="LR596615">
    <property type="protein sequence ID" value="VUE36431.1"/>
    <property type="molecule type" value="Genomic_DNA"/>
</dbReference>
<dbReference type="InterPro" id="IPR041261">
    <property type="entry name" value="R2K_2"/>
</dbReference>
<proteinExistence type="predicted"/>
<dbReference type="OrthoDB" id="9567at10239"/>
<accession>A0A2C9D039</accession>
<dbReference type="EMBL" id="LT960551">
    <property type="protein sequence ID" value="SOK58662.1"/>
    <property type="molecule type" value="Genomic_DNA"/>
</dbReference>
<gene>
    <name evidence="2" type="primary">g385</name>
</gene>
<dbReference type="Proteomes" id="UP000240931">
    <property type="component" value="Segment"/>
</dbReference>
<sequence>MKMHFLIMDKYFNEEGFRVMKNYMVQNNISHTSVKPVPVLNIFVPEGVEDYSDASYDKYFDKSVPTMSFGSYALANQLVKEGYTPGGYINENFNIKVQMENWGLNNFLNGTAIFGTLENMTAPDWKRIFIRPVHDTKQMLATVIEKENFDYSLELFRYGKEQGFEIMISEFKDIKAEFRLFIVHGKVVAHSLYKLNGSVCIAPTVPDEIIIKAEELSTIWTPAEAFVMDFAETVDGFKVLEVNNINCAGFYACDIPSIVEAFIK</sequence>
<dbReference type="RefSeq" id="YP_009623995.1">
    <property type="nucleotide sequence ID" value="NC_042116.1"/>
</dbReference>
<reference evidence="3 5" key="3">
    <citation type="submission" date="2019-06" db="EMBL/GenBank/DDBJ databases">
        <authorList>
            <person name="Bower L."/>
            <person name="Leinonen R."/>
        </authorList>
    </citation>
    <scope>NUCLEOTIDE SEQUENCE [LARGE SCALE GENOMIC DNA]</scope>
</reference>
<keyword evidence="4" id="KW-1185">Reference proteome</keyword>
<evidence type="ECO:0000259" key="1">
    <source>
        <dbReference type="Pfam" id="PF18299"/>
    </source>
</evidence>
<dbReference type="SUPFAM" id="SSF56059">
    <property type="entry name" value="Glutathione synthetase ATP-binding domain-like"/>
    <property type="match status" value="1"/>
</dbReference>
<dbReference type="Pfam" id="PF18299">
    <property type="entry name" value="R2K_2"/>
    <property type="match status" value="1"/>
</dbReference>
<feature type="domain" description="ATP-grasp" evidence="1">
    <location>
        <begin position="113"/>
        <end position="255"/>
    </location>
</feature>
<reference evidence="4" key="1">
    <citation type="submission" date="2017-10" db="EMBL/GenBank/DDBJ databases">
        <authorList>
            <person name="Skurnik M."/>
        </authorList>
    </citation>
    <scope>NUCLEOTIDE SEQUENCE [LARGE SCALE GENOMIC DNA]</scope>
</reference>
<organism evidence="2 4">
    <name type="scientific">Yersinia phage fHe-Yen9-04</name>
    <dbReference type="NCBI Taxonomy" id="2052742"/>
    <lineage>
        <taxon>Viruses</taxon>
        <taxon>Duplodnaviria</taxon>
        <taxon>Heunggongvirae</taxon>
        <taxon>Uroviricota</taxon>
        <taxon>Caudoviricetes</taxon>
        <taxon>Eneladusvirus</taxon>
        <taxon>Eneladusvirus Yen904</taxon>
    </lineage>
</organism>
<dbReference type="Proteomes" id="UP000317227">
    <property type="component" value="Segment"/>
</dbReference>
<evidence type="ECO:0000313" key="5">
    <source>
        <dbReference type="Proteomes" id="UP000317227"/>
    </source>
</evidence>
<evidence type="ECO:0000313" key="3">
    <source>
        <dbReference type="EMBL" id="VUE36431.1"/>
    </source>
</evidence>
<evidence type="ECO:0000313" key="2">
    <source>
        <dbReference type="EMBL" id="SOK58662.1"/>
    </source>
</evidence>
<protein>
    <recommendedName>
        <fullName evidence="1">ATP-grasp domain-containing protein</fullName>
    </recommendedName>
</protein>
<evidence type="ECO:0000313" key="4">
    <source>
        <dbReference type="Proteomes" id="UP000240931"/>
    </source>
</evidence>
<dbReference type="KEGG" id="vg:40100803"/>
<name>A0A2C9D039_9CAUD</name>
<reference evidence="2" key="2">
    <citation type="submission" date="2017-10" db="EMBL/GenBank/DDBJ databases">
        <authorList>
            <person name="Banno H."/>
            <person name="Chua N.-H."/>
        </authorList>
    </citation>
    <scope>NUCLEOTIDE SEQUENCE [LARGE SCALE GENOMIC DNA]</scope>
</reference>
<dbReference type="GeneID" id="40100803"/>